<dbReference type="InterPro" id="IPR032190">
    <property type="entry name" value="NPC1_N"/>
</dbReference>
<reference evidence="3 4" key="1">
    <citation type="submission" date="2019-07" db="EMBL/GenBank/DDBJ databases">
        <title>Annotation for the trematode Paragonimus westermani.</title>
        <authorList>
            <person name="Choi Y.-J."/>
        </authorList>
    </citation>
    <scope>NUCLEOTIDE SEQUENCE [LARGE SCALE GENOMIC DNA]</scope>
    <source>
        <strain evidence="3">180907_Pwestermani</strain>
    </source>
</reference>
<gene>
    <name evidence="3" type="ORF">P879_10244</name>
</gene>
<dbReference type="OrthoDB" id="10655970at2759"/>
<feature type="transmembrane region" description="Helical" evidence="1">
    <location>
        <begin position="155"/>
        <end position="177"/>
    </location>
</feature>
<name>A0A8T0D303_9TREM</name>
<organism evidence="3 4">
    <name type="scientific">Paragonimus westermani</name>
    <dbReference type="NCBI Taxonomy" id="34504"/>
    <lineage>
        <taxon>Eukaryota</taxon>
        <taxon>Metazoa</taxon>
        <taxon>Spiralia</taxon>
        <taxon>Lophotrochozoa</taxon>
        <taxon>Platyhelminthes</taxon>
        <taxon>Trematoda</taxon>
        <taxon>Digenea</taxon>
        <taxon>Plagiorchiida</taxon>
        <taxon>Troglotremata</taxon>
        <taxon>Troglotrematidae</taxon>
        <taxon>Paragonimus</taxon>
    </lineage>
</organism>
<keyword evidence="4" id="KW-1185">Reference proteome</keyword>
<keyword evidence="1" id="KW-1133">Transmembrane helix</keyword>
<keyword evidence="1" id="KW-0472">Membrane</keyword>
<keyword evidence="1" id="KW-0812">Transmembrane</keyword>
<accession>A0A8T0D303</accession>
<evidence type="ECO:0000259" key="2">
    <source>
        <dbReference type="Pfam" id="PF16414"/>
    </source>
</evidence>
<feature type="domain" description="Niemann-Pick C1 N-terminal" evidence="2">
    <location>
        <begin position="47"/>
        <end position="152"/>
    </location>
</feature>
<dbReference type="AlphaFoldDB" id="A0A8T0D303"/>
<protein>
    <recommendedName>
        <fullName evidence="2">Niemann-Pick C1 N-terminal domain-containing protein</fullName>
    </recommendedName>
</protein>
<evidence type="ECO:0000313" key="3">
    <source>
        <dbReference type="EMBL" id="KAF8561088.1"/>
    </source>
</evidence>
<proteinExistence type="predicted"/>
<comment type="caution">
    <text evidence="3">The sequence shown here is derived from an EMBL/GenBank/DDBJ whole genome shotgun (WGS) entry which is preliminary data.</text>
</comment>
<dbReference type="Proteomes" id="UP000699462">
    <property type="component" value="Unassembled WGS sequence"/>
</dbReference>
<dbReference type="Pfam" id="PF16414">
    <property type="entry name" value="NPC1_N"/>
    <property type="match status" value="1"/>
</dbReference>
<evidence type="ECO:0000313" key="4">
    <source>
        <dbReference type="Proteomes" id="UP000699462"/>
    </source>
</evidence>
<evidence type="ECO:0000256" key="1">
    <source>
        <dbReference type="SAM" id="Phobius"/>
    </source>
</evidence>
<sequence length="250" mass="27174">MAICTCLFVCNQPALELICIKLYFLLRNWCSAVHLLTAFPHQDVQFAGGHAIDAVCSSTSCTTEILLKGIADQGPFPVDFQLFPETDLVTNGDDGSGIIKRPFNGPAYGCNESVPRRHLDAGGPACSCLDCESSCIPPPIPPTPAPWPKIFGLDAWWVGAFFAFAAVVLAFGIFQIATRIYCAAAHRVPSPVDRAATGDDGLSSQETFDDDTRLQPKRRLNCLARLQAKLDILLSRVCVYSSLTFIFICI</sequence>
<dbReference type="EMBL" id="JTDF01021997">
    <property type="protein sequence ID" value="KAF8561088.1"/>
    <property type="molecule type" value="Genomic_DNA"/>
</dbReference>